<reference evidence="2 3" key="1">
    <citation type="submission" date="2018-04" db="EMBL/GenBank/DDBJ databases">
        <authorList>
            <person name="Zhang X."/>
            <person name="Yuan J."/>
            <person name="Li F."/>
            <person name="Xiang J."/>
        </authorList>
    </citation>
    <scope>NUCLEOTIDE SEQUENCE [LARGE SCALE GENOMIC DNA]</scope>
    <source>
        <tissue evidence="2">Muscle</tissue>
    </source>
</reference>
<dbReference type="PANTHER" id="PTHR22933:SF42">
    <property type="entry name" value="FI18455P1-RELATED"/>
    <property type="match status" value="1"/>
</dbReference>
<dbReference type="AlphaFoldDB" id="A0A423SNX6"/>
<reference evidence="2 3" key="2">
    <citation type="submission" date="2019-01" db="EMBL/GenBank/DDBJ databases">
        <title>The decoding of complex shrimp genome reveals the adaptation for benthos swimmer, frequently molting mechanism and breeding impact on genome.</title>
        <authorList>
            <person name="Sun Y."/>
            <person name="Gao Y."/>
            <person name="Yu Y."/>
        </authorList>
    </citation>
    <scope>NUCLEOTIDE SEQUENCE [LARGE SCALE GENOMIC DNA]</scope>
    <source>
        <tissue evidence="2">Muscle</tissue>
    </source>
</reference>
<gene>
    <name evidence="2" type="ORF">C7M84_016105</name>
</gene>
<comment type="caution">
    <text evidence="2">The sequence shown here is derived from an EMBL/GenBank/DDBJ whole genome shotgun (WGS) entry which is preliminary data.</text>
</comment>
<feature type="region of interest" description="Disordered" evidence="1">
    <location>
        <begin position="259"/>
        <end position="290"/>
    </location>
</feature>
<name>A0A423SNX6_PENVA</name>
<dbReference type="InterPro" id="IPR052976">
    <property type="entry name" value="Scoloptoxin-like"/>
</dbReference>
<dbReference type="OrthoDB" id="6366488at2759"/>
<keyword evidence="3" id="KW-1185">Reference proteome</keyword>
<dbReference type="EMBL" id="QCYY01003017">
    <property type="protein sequence ID" value="ROT65907.1"/>
    <property type="molecule type" value="Genomic_DNA"/>
</dbReference>
<evidence type="ECO:0000313" key="3">
    <source>
        <dbReference type="Proteomes" id="UP000283509"/>
    </source>
</evidence>
<feature type="region of interest" description="Disordered" evidence="1">
    <location>
        <begin position="555"/>
        <end position="574"/>
    </location>
</feature>
<protein>
    <submittedName>
        <fullName evidence="2">Uncharacterized protein</fullName>
    </submittedName>
</protein>
<dbReference type="PANTHER" id="PTHR22933">
    <property type="entry name" value="FI18007P1-RELATED"/>
    <property type="match status" value="1"/>
</dbReference>
<dbReference type="Proteomes" id="UP000283509">
    <property type="component" value="Unassembled WGS sequence"/>
</dbReference>
<evidence type="ECO:0000313" key="2">
    <source>
        <dbReference type="EMBL" id="ROT65907.1"/>
    </source>
</evidence>
<evidence type="ECO:0000256" key="1">
    <source>
        <dbReference type="SAM" id="MobiDB-lite"/>
    </source>
</evidence>
<accession>A0A423SNX6</accession>
<organism evidence="2 3">
    <name type="scientific">Penaeus vannamei</name>
    <name type="common">Whiteleg shrimp</name>
    <name type="synonym">Litopenaeus vannamei</name>
    <dbReference type="NCBI Taxonomy" id="6689"/>
    <lineage>
        <taxon>Eukaryota</taxon>
        <taxon>Metazoa</taxon>
        <taxon>Ecdysozoa</taxon>
        <taxon>Arthropoda</taxon>
        <taxon>Crustacea</taxon>
        <taxon>Multicrustacea</taxon>
        <taxon>Malacostraca</taxon>
        <taxon>Eumalacostraca</taxon>
        <taxon>Eucarida</taxon>
        <taxon>Decapoda</taxon>
        <taxon>Dendrobranchiata</taxon>
        <taxon>Penaeoidea</taxon>
        <taxon>Penaeidae</taxon>
        <taxon>Penaeus</taxon>
    </lineage>
</organism>
<proteinExistence type="predicted"/>
<sequence length="574" mass="63549">MIPEKDAAQTGFPICKTKRTAKLEVVAADSVHVGFCKYAFSDEADAGATVRHRAQGYVTSLRKPTWRRSQDLAARDTGGRSLEQRAIKADGWAGGASRQHVGVSVHVDWLRDSVPGEPGVDYPIFGQVPKTSFRCRGRQPGARCSTSATPAAAKASSAPTATIFDQQHFTCKWWFTVNCEDSEGFFDLNNNIGSAAETQGTQVIGEGTITAEIEDSTIRQVINQLLPDHKDTQNTPSTSQEAQNKLDAALEKPAACGQGSADCVARPRESVSEHNLPQEPHATEGRAEEENQGLIVPEYHSSVMTTRPLYKITRRLGSGEIQFPAQEEEQVTTQTAITEEESPIQLGEQGGDQLSIQEEEQHLSQEGEYHAKVQEYVPLQNEYLASAVEARTGNEQIYPLQWRIRVPCRQRKGLLCKDEEQFVENFEEQFPTLEEEASDLDDESTGFPVPGEGFPVQKRKFMAMESKLLMCQIFPNEFHKLYEAPETAFVTEEAVTAFETGTRDVTEVPEQDDVQLKLHEGSLEIDSSLYTIPDVHPEVLSSSSDPDEYTTILLTPGKSVTPTPYDEDTTLHSH</sequence>